<evidence type="ECO:0000256" key="1">
    <source>
        <dbReference type="SAM" id="MobiDB-lite"/>
    </source>
</evidence>
<sequence>MAPTTATPTVGTSTLLPTTATTTATPTVATTTATPTVQPTIPVAMDNTNNPTKMVPTIAPSIETSGFPSSLFPSNFFSSSLFITTKATGDRAIGDCYFVDVQQICNFIKPPPCHEYIMMFTYYNGGFYRDPNNPESEDWMDSGESETIYEVVTVTGIVDCENEETTPDTCTIAVQNRGTCNECRYDRETKLYSLVDCSNLPGVIFEQGVEQSYQYYDDGALPPYEHQFFTLEFDQERCDEYALPEG</sequence>
<dbReference type="Proteomes" id="UP001153069">
    <property type="component" value="Unassembled WGS sequence"/>
</dbReference>
<organism evidence="2 3">
    <name type="scientific">Seminavis robusta</name>
    <dbReference type="NCBI Taxonomy" id="568900"/>
    <lineage>
        <taxon>Eukaryota</taxon>
        <taxon>Sar</taxon>
        <taxon>Stramenopiles</taxon>
        <taxon>Ochrophyta</taxon>
        <taxon>Bacillariophyta</taxon>
        <taxon>Bacillariophyceae</taxon>
        <taxon>Bacillariophycidae</taxon>
        <taxon>Naviculales</taxon>
        <taxon>Naviculaceae</taxon>
        <taxon>Seminavis</taxon>
    </lineage>
</organism>
<feature type="compositionally biased region" description="Low complexity" evidence="1">
    <location>
        <begin position="1"/>
        <end position="44"/>
    </location>
</feature>
<protein>
    <submittedName>
        <fullName evidence="2">Uncharacterized protein</fullName>
    </submittedName>
</protein>
<accession>A0A9N8EN50</accession>
<evidence type="ECO:0000313" key="3">
    <source>
        <dbReference type="Proteomes" id="UP001153069"/>
    </source>
</evidence>
<feature type="region of interest" description="Disordered" evidence="1">
    <location>
        <begin position="1"/>
        <end position="49"/>
    </location>
</feature>
<proteinExistence type="predicted"/>
<gene>
    <name evidence="2" type="ORF">SEMRO_1207_G252470.1</name>
</gene>
<comment type="caution">
    <text evidence="2">The sequence shown here is derived from an EMBL/GenBank/DDBJ whole genome shotgun (WGS) entry which is preliminary data.</text>
</comment>
<reference evidence="2" key="1">
    <citation type="submission" date="2020-06" db="EMBL/GenBank/DDBJ databases">
        <authorList>
            <consortium name="Plant Systems Biology data submission"/>
        </authorList>
    </citation>
    <scope>NUCLEOTIDE SEQUENCE</scope>
    <source>
        <strain evidence="2">D6</strain>
    </source>
</reference>
<keyword evidence="3" id="KW-1185">Reference proteome</keyword>
<name>A0A9N8EN50_9STRA</name>
<dbReference type="AlphaFoldDB" id="A0A9N8EN50"/>
<dbReference type="EMBL" id="CAICTM010001205">
    <property type="protein sequence ID" value="CAB9521555.1"/>
    <property type="molecule type" value="Genomic_DNA"/>
</dbReference>
<evidence type="ECO:0000313" key="2">
    <source>
        <dbReference type="EMBL" id="CAB9521555.1"/>
    </source>
</evidence>